<accession>A0AAD9IJ55</accession>
<dbReference type="Pfam" id="PF00226">
    <property type="entry name" value="DnaJ"/>
    <property type="match status" value="1"/>
</dbReference>
<dbReference type="InterPro" id="IPR036869">
    <property type="entry name" value="J_dom_sf"/>
</dbReference>
<gene>
    <name evidence="2" type="ORF">QBZ16_003077</name>
</gene>
<keyword evidence="3" id="KW-1185">Reference proteome</keyword>
<feature type="domain" description="J" evidence="1">
    <location>
        <begin position="9"/>
        <end position="70"/>
    </location>
</feature>
<dbReference type="AlphaFoldDB" id="A0AAD9IJ55"/>
<organism evidence="2 3">
    <name type="scientific">Prototheca wickerhamii</name>
    <dbReference type="NCBI Taxonomy" id="3111"/>
    <lineage>
        <taxon>Eukaryota</taxon>
        <taxon>Viridiplantae</taxon>
        <taxon>Chlorophyta</taxon>
        <taxon>core chlorophytes</taxon>
        <taxon>Trebouxiophyceae</taxon>
        <taxon>Chlorellales</taxon>
        <taxon>Chlorellaceae</taxon>
        <taxon>Prototheca</taxon>
    </lineage>
</organism>
<comment type="caution">
    <text evidence="2">The sequence shown here is derived from an EMBL/GenBank/DDBJ whole genome shotgun (WGS) entry which is preliminary data.</text>
</comment>
<dbReference type="SMART" id="SM00271">
    <property type="entry name" value="DnaJ"/>
    <property type="match status" value="1"/>
</dbReference>
<dbReference type="Proteomes" id="UP001255856">
    <property type="component" value="Unassembled WGS sequence"/>
</dbReference>
<sequence>MSSGHALQQELRLLGFSPPLYLTHAQVKAAFLTLARRWHPDRHPAPAQAAAAGRFKDARAAYERLRAMFPATG</sequence>
<dbReference type="EMBL" id="JASFZW010000003">
    <property type="protein sequence ID" value="KAK2079386.1"/>
    <property type="molecule type" value="Genomic_DNA"/>
</dbReference>
<evidence type="ECO:0000259" key="1">
    <source>
        <dbReference type="PROSITE" id="PS50076"/>
    </source>
</evidence>
<protein>
    <recommendedName>
        <fullName evidence="1">J domain-containing protein</fullName>
    </recommendedName>
</protein>
<dbReference type="Gene3D" id="1.10.287.110">
    <property type="entry name" value="DnaJ domain"/>
    <property type="match status" value="1"/>
</dbReference>
<dbReference type="PROSITE" id="PS50076">
    <property type="entry name" value="DNAJ_2"/>
    <property type="match status" value="1"/>
</dbReference>
<dbReference type="SUPFAM" id="SSF46565">
    <property type="entry name" value="Chaperone J-domain"/>
    <property type="match status" value="1"/>
</dbReference>
<evidence type="ECO:0000313" key="2">
    <source>
        <dbReference type="EMBL" id="KAK2079386.1"/>
    </source>
</evidence>
<name>A0AAD9IJ55_PROWI</name>
<evidence type="ECO:0000313" key="3">
    <source>
        <dbReference type="Proteomes" id="UP001255856"/>
    </source>
</evidence>
<reference evidence="2" key="1">
    <citation type="submission" date="2021-01" db="EMBL/GenBank/DDBJ databases">
        <authorList>
            <person name="Eckstrom K.M.E."/>
        </authorList>
    </citation>
    <scope>NUCLEOTIDE SEQUENCE</scope>
    <source>
        <strain evidence="2">UVCC 0001</strain>
    </source>
</reference>
<dbReference type="InterPro" id="IPR001623">
    <property type="entry name" value="DnaJ_domain"/>
</dbReference>
<proteinExistence type="predicted"/>